<dbReference type="Gene3D" id="1.10.10.10">
    <property type="entry name" value="Winged helix-like DNA-binding domain superfamily/Winged helix DNA-binding domain"/>
    <property type="match status" value="1"/>
</dbReference>
<dbReference type="InterPro" id="IPR036390">
    <property type="entry name" value="WH_DNA-bd_sf"/>
</dbReference>
<dbReference type="PROSITE" id="PS51078">
    <property type="entry name" value="ICLR_ED"/>
    <property type="match status" value="1"/>
</dbReference>
<evidence type="ECO:0000256" key="2">
    <source>
        <dbReference type="ARBA" id="ARBA00023125"/>
    </source>
</evidence>
<dbReference type="InterPro" id="IPR005471">
    <property type="entry name" value="Tscrpt_reg_IclR_N"/>
</dbReference>
<dbReference type="AlphaFoldDB" id="A0A846WIY4"/>
<dbReference type="GO" id="GO:0003677">
    <property type="term" value="F:DNA binding"/>
    <property type="evidence" value="ECO:0007669"/>
    <property type="project" value="UniProtKB-KW"/>
</dbReference>
<dbReference type="InterPro" id="IPR050707">
    <property type="entry name" value="HTH_MetabolicPath_Reg"/>
</dbReference>
<keyword evidence="1" id="KW-0805">Transcription regulation</keyword>
<dbReference type="PANTHER" id="PTHR30136">
    <property type="entry name" value="HELIX-TURN-HELIX TRANSCRIPTIONAL REGULATOR, ICLR FAMILY"/>
    <property type="match status" value="1"/>
</dbReference>
<protein>
    <submittedName>
        <fullName evidence="6">Helix-turn-helix domain-containing protein</fullName>
    </submittedName>
</protein>
<accession>A0A846WIY4</accession>
<evidence type="ECO:0000313" key="6">
    <source>
        <dbReference type="EMBL" id="NKY01488.1"/>
    </source>
</evidence>
<dbReference type="InterPro" id="IPR029016">
    <property type="entry name" value="GAF-like_dom_sf"/>
</dbReference>
<dbReference type="InterPro" id="IPR036388">
    <property type="entry name" value="WH-like_DNA-bd_sf"/>
</dbReference>
<dbReference type="PANTHER" id="PTHR30136:SF24">
    <property type="entry name" value="HTH-TYPE TRANSCRIPTIONAL REPRESSOR ALLR"/>
    <property type="match status" value="1"/>
</dbReference>
<evidence type="ECO:0000259" key="5">
    <source>
        <dbReference type="PROSITE" id="PS51078"/>
    </source>
</evidence>
<dbReference type="SMART" id="SM00346">
    <property type="entry name" value="HTH_ICLR"/>
    <property type="match status" value="1"/>
</dbReference>
<comment type="caution">
    <text evidence="6">The sequence shown here is derived from an EMBL/GenBank/DDBJ whole genome shotgun (WGS) entry which is preliminary data.</text>
</comment>
<dbReference type="EMBL" id="JAAXPC010000004">
    <property type="protein sequence ID" value="NKY01488.1"/>
    <property type="molecule type" value="Genomic_DNA"/>
</dbReference>
<gene>
    <name evidence="6" type="ORF">HGA05_07890</name>
</gene>
<dbReference type="GO" id="GO:0045892">
    <property type="term" value="P:negative regulation of DNA-templated transcription"/>
    <property type="evidence" value="ECO:0007669"/>
    <property type="project" value="TreeGrafter"/>
</dbReference>
<sequence length="284" mass="29947">MEIVEILGTADGPLSLADIVRRTGHSRATAHAILGELTARGWATRLPDGNYSTGGRLVGLAVAISRADHLTRRAGPLLDALAEQLGLHCFLARRVGDEITIVVGSAPPGRTLGSAAWLTSDARMPLRPPVCREFLAWAPPAERASWIATAPASLRTRLTLVLDAVRERGASIERMTDDHVALMATLDSLKVPAGVRVRVDELLEQISTIDYLPDELGDDTIAAVTIGAPVFDAGGGVHASVVVCPGGRVDRTELDHLVDAARGCAAELSERADDDPKSQLGLGS</sequence>
<dbReference type="PROSITE" id="PS51077">
    <property type="entry name" value="HTH_ICLR"/>
    <property type="match status" value="1"/>
</dbReference>
<dbReference type="GO" id="GO:0003700">
    <property type="term" value="F:DNA-binding transcription factor activity"/>
    <property type="evidence" value="ECO:0007669"/>
    <property type="project" value="TreeGrafter"/>
</dbReference>
<name>A0A846WIY4_9ACTN</name>
<organism evidence="6 7">
    <name type="scientific">Gordonia polyisoprenivorans</name>
    <dbReference type="NCBI Taxonomy" id="84595"/>
    <lineage>
        <taxon>Bacteria</taxon>
        <taxon>Bacillati</taxon>
        <taxon>Actinomycetota</taxon>
        <taxon>Actinomycetes</taxon>
        <taxon>Mycobacteriales</taxon>
        <taxon>Gordoniaceae</taxon>
        <taxon>Gordonia</taxon>
    </lineage>
</organism>
<dbReference type="SUPFAM" id="SSF46785">
    <property type="entry name" value="Winged helix' DNA-binding domain"/>
    <property type="match status" value="1"/>
</dbReference>
<dbReference type="SUPFAM" id="SSF55781">
    <property type="entry name" value="GAF domain-like"/>
    <property type="match status" value="1"/>
</dbReference>
<dbReference type="Proteomes" id="UP000563898">
    <property type="component" value="Unassembled WGS sequence"/>
</dbReference>
<feature type="domain" description="IclR-ED" evidence="5">
    <location>
        <begin position="56"/>
        <end position="274"/>
    </location>
</feature>
<feature type="domain" description="HTH iclR-type" evidence="4">
    <location>
        <begin position="1"/>
        <end position="55"/>
    </location>
</feature>
<dbReference type="Pfam" id="PF09339">
    <property type="entry name" value="HTH_IclR"/>
    <property type="match status" value="1"/>
</dbReference>
<proteinExistence type="predicted"/>
<dbReference type="Gene3D" id="3.30.450.40">
    <property type="match status" value="1"/>
</dbReference>
<reference evidence="6 7" key="1">
    <citation type="submission" date="2020-04" db="EMBL/GenBank/DDBJ databases">
        <title>MicrobeNet Type strains.</title>
        <authorList>
            <person name="Nicholson A.C."/>
        </authorList>
    </citation>
    <scope>NUCLEOTIDE SEQUENCE [LARGE SCALE GENOMIC DNA]</scope>
    <source>
        <strain evidence="6 7">ATCC BAA-14</strain>
    </source>
</reference>
<evidence type="ECO:0000259" key="4">
    <source>
        <dbReference type="PROSITE" id="PS51077"/>
    </source>
</evidence>
<keyword evidence="3" id="KW-0804">Transcription</keyword>
<dbReference type="InterPro" id="IPR014757">
    <property type="entry name" value="Tscrpt_reg_IclR_C"/>
</dbReference>
<evidence type="ECO:0000256" key="1">
    <source>
        <dbReference type="ARBA" id="ARBA00023015"/>
    </source>
</evidence>
<evidence type="ECO:0000313" key="7">
    <source>
        <dbReference type="Proteomes" id="UP000563898"/>
    </source>
</evidence>
<keyword evidence="2" id="KW-0238">DNA-binding</keyword>
<evidence type="ECO:0000256" key="3">
    <source>
        <dbReference type="ARBA" id="ARBA00023163"/>
    </source>
</evidence>